<dbReference type="InterPro" id="IPR001372">
    <property type="entry name" value="Dynein_light_chain_typ-1/2"/>
</dbReference>
<sequence length="111" mass="12072">MTEQASPPPATREKLDAQIKSADMTEDMQQEAIDVAQEAMGKFTIEKDIAQHIKKTVEKALHGTVLWEGTSEALSLMRQSTSSISTLAIVPFCSSRHSSRLAATTRVAKAV</sequence>
<organism evidence="1 2">
    <name type="scientific">Xylaria arbuscula</name>
    <dbReference type="NCBI Taxonomy" id="114810"/>
    <lineage>
        <taxon>Eukaryota</taxon>
        <taxon>Fungi</taxon>
        <taxon>Dikarya</taxon>
        <taxon>Ascomycota</taxon>
        <taxon>Pezizomycotina</taxon>
        <taxon>Sordariomycetes</taxon>
        <taxon>Xylariomycetidae</taxon>
        <taxon>Xylariales</taxon>
        <taxon>Xylariaceae</taxon>
        <taxon>Xylaria</taxon>
    </lineage>
</organism>
<evidence type="ECO:0008006" key="3">
    <source>
        <dbReference type="Google" id="ProtNLM"/>
    </source>
</evidence>
<dbReference type="SMART" id="SM01375">
    <property type="entry name" value="Dynein_light"/>
    <property type="match status" value="1"/>
</dbReference>
<dbReference type="VEuPathDB" id="FungiDB:F4678DRAFT_414033"/>
<evidence type="ECO:0000313" key="2">
    <source>
        <dbReference type="Proteomes" id="UP001148614"/>
    </source>
</evidence>
<protein>
    <recommendedName>
        <fullName evidence="3">Dynein light chain</fullName>
    </recommendedName>
</protein>
<gene>
    <name evidence="1" type="ORF">NPX13_g4087</name>
</gene>
<dbReference type="EMBL" id="JANPWZ010000554">
    <property type="protein sequence ID" value="KAJ3575265.1"/>
    <property type="molecule type" value="Genomic_DNA"/>
</dbReference>
<dbReference type="GO" id="GO:0030286">
    <property type="term" value="C:dynein complex"/>
    <property type="evidence" value="ECO:0007669"/>
    <property type="project" value="InterPro"/>
</dbReference>
<proteinExistence type="predicted"/>
<keyword evidence="2" id="KW-1185">Reference proteome</keyword>
<dbReference type="Gene3D" id="3.30.740.10">
    <property type="entry name" value="Protein Inhibitor Of Neuronal Nitric Oxide Synthase"/>
    <property type="match status" value="1"/>
</dbReference>
<dbReference type="AlphaFoldDB" id="A0A9W8NGP0"/>
<dbReference type="GO" id="GO:0007017">
    <property type="term" value="P:microtubule-based process"/>
    <property type="evidence" value="ECO:0007669"/>
    <property type="project" value="InterPro"/>
</dbReference>
<reference evidence="1" key="1">
    <citation type="submission" date="2022-07" db="EMBL/GenBank/DDBJ databases">
        <title>Genome Sequence of Xylaria arbuscula.</title>
        <authorList>
            <person name="Buettner E."/>
        </authorList>
    </citation>
    <scope>NUCLEOTIDE SEQUENCE</scope>
    <source>
        <strain evidence="1">VT107</strain>
    </source>
</reference>
<dbReference type="Pfam" id="PF01221">
    <property type="entry name" value="Dynein_light"/>
    <property type="match status" value="1"/>
</dbReference>
<name>A0A9W8NGP0_9PEZI</name>
<dbReference type="SUPFAM" id="SSF54648">
    <property type="entry name" value="DLC"/>
    <property type="match status" value="1"/>
</dbReference>
<evidence type="ECO:0000313" key="1">
    <source>
        <dbReference type="EMBL" id="KAJ3575265.1"/>
    </source>
</evidence>
<dbReference type="Proteomes" id="UP001148614">
    <property type="component" value="Unassembled WGS sequence"/>
</dbReference>
<accession>A0A9W8NGP0</accession>
<dbReference type="InterPro" id="IPR037177">
    <property type="entry name" value="DLC_sf"/>
</dbReference>
<comment type="caution">
    <text evidence="1">The sequence shown here is derived from an EMBL/GenBank/DDBJ whole genome shotgun (WGS) entry which is preliminary data.</text>
</comment>